<keyword evidence="3" id="KW-1185">Reference proteome</keyword>
<reference evidence="2" key="2">
    <citation type="submission" date="2020-09" db="EMBL/GenBank/DDBJ databases">
        <authorList>
            <person name="Sun Q."/>
            <person name="Ohkuma M."/>
        </authorList>
    </citation>
    <scope>NUCLEOTIDE SEQUENCE</scope>
    <source>
        <strain evidence="2">JCM 19596</strain>
    </source>
</reference>
<accession>A0A830FJM9</accession>
<comment type="caution">
    <text evidence="2">The sequence shown here is derived from an EMBL/GenBank/DDBJ whole genome shotgun (WGS) entry which is preliminary data.</text>
</comment>
<reference evidence="2" key="1">
    <citation type="journal article" date="2014" name="Int. J. Syst. Evol. Microbiol.">
        <title>Complete genome sequence of Corynebacterium casei LMG S-19264T (=DSM 44701T), isolated from a smear-ripened cheese.</title>
        <authorList>
            <consortium name="US DOE Joint Genome Institute (JGI-PGF)"/>
            <person name="Walter F."/>
            <person name="Albersmeier A."/>
            <person name="Kalinowski J."/>
            <person name="Ruckert C."/>
        </authorList>
    </citation>
    <scope>NUCLEOTIDE SEQUENCE</scope>
    <source>
        <strain evidence="2">JCM 19596</strain>
    </source>
</reference>
<dbReference type="AlphaFoldDB" id="A0A830FJM9"/>
<feature type="region of interest" description="Disordered" evidence="1">
    <location>
        <begin position="1"/>
        <end position="28"/>
    </location>
</feature>
<dbReference type="RefSeq" id="WP_188978506.1">
    <property type="nucleotide sequence ID" value="NZ_BMPG01000002.1"/>
</dbReference>
<dbReference type="OrthoDB" id="198267at2157"/>
<sequence length="61" mass="6508">MSDRATADDEASRNNVAQLPEADDAPDVEAYETEGGVVLYDADNPLAWLKASNAVALVESR</sequence>
<evidence type="ECO:0000313" key="2">
    <source>
        <dbReference type="EMBL" id="GGL61836.1"/>
    </source>
</evidence>
<dbReference type="EMBL" id="BMPG01000002">
    <property type="protein sequence ID" value="GGL61836.1"/>
    <property type="molecule type" value="Genomic_DNA"/>
</dbReference>
<protein>
    <submittedName>
        <fullName evidence="2">Uncharacterized protein</fullName>
    </submittedName>
</protein>
<dbReference type="Proteomes" id="UP000607197">
    <property type="component" value="Unassembled WGS sequence"/>
</dbReference>
<evidence type="ECO:0000256" key="1">
    <source>
        <dbReference type="SAM" id="MobiDB-lite"/>
    </source>
</evidence>
<name>A0A830FJM9_9EURY</name>
<dbReference type="InterPro" id="IPR055755">
    <property type="entry name" value="DUF7331"/>
</dbReference>
<feature type="compositionally biased region" description="Basic and acidic residues" evidence="1">
    <location>
        <begin position="1"/>
        <end position="12"/>
    </location>
</feature>
<gene>
    <name evidence="2" type="ORF">GCM10009039_20050</name>
</gene>
<organism evidence="2 3">
    <name type="scientific">Halocalculus aciditolerans</name>
    <dbReference type="NCBI Taxonomy" id="1383812"/>
    <lineage>
        <taxon>Archaea</taxon>
        <taxon>Methanobacteriati</taxon>
        <taxon>Methanobacteriota</taxon>
        <taxon>Stenosarchaea group</taxon>
        <taxon>Halobacteria</taxon>
        <taxon>Halobacteriales</taxon>
        <taxon>Halobacteriaceae</taxon>
        <taxon>Halocalculus</taxon>
    </lineage>
</organism>
<proteinExistence type="predicted"/>
<evidence type="ECO:0000313" key="3">
    <source>
        <dbReference type="Proteomes" id="UP000607197"/>
    </source>
</evidence>
<dbReference type="Pfam" id="PF24018">
    <property type="entry name" value="DUF7331"/>
    <property type="match status" value="1"/>
</dbReference>